<organism evidence="1">
    <name type="scientific">Fusarium oxysporum f. sp. pisi HDV247</name>
    <dbReference type="NCBI Taxonomy" id="1080344"/>
    <lineage>
        <taxon>Eukaryota</taxon>
        <taxon>Fungi</taxon>
        <taxon>Dikarya</taxon>
        <taxon>Ascomycota</taxon>
        <taxon>Pezizomycotina</taxon>
        <taxon>Sordariomycetes</taxon>
        <taxon>Hypocreomycetidae</taxon>
        <taxon>Hypocreales</taxon>
        <taxon>Nectriaceae</taxon>
        <taxon>Fusarium</taxon>
        <taxon>Fusarium oxysporum species complex</taxon>
    </lineage>
</organism>
<dbReference type="EMBL" id="JH650968">
    <property type="protein sequence ID" value="EXA51394.1"/>
    <property type="molecule type" value="Genomic_DNA"/>
</dbReference>
<evidence type="ECO:0000313" key="1">
    <source>
        <dbReference type="EMBL" id="EXA51394.1"/>
    </source>
</evidence>
<proteinExistence type="predicted"/>
<dbReference type="Proteomes" id="UP000030751">
    <property type="component" value="Unassembled WGS sequence"/>
</dbReference>
<dbReference type="HOGENOM" id="CLU_2004059_0_0_1"/>
<accession>W9Q1M9</accession>
<reference evidence="1" key="1">
    <citation type="submission" date="2011-10" db="EMBL/GenBank/DDBJ databases">
        <title>The Genome Sequence of Fusarium oxysporum HDV247.</title>
        <authorList>
            <consortium name="The Broad Institute Genome Sequencing Platform"/>
            <person name="Ma L.-J."/>
            <person name="Gale L.R."/>
            <person name="Schwartz D.C."/>
            <person name="Zhou S."/>
            <person name="Corby-Kistler H."/>
            <person name="Young S.K."/>
            <person name="Zeng Q."/>
            <person name="Gargeya S."/>
            <person name="Fitzgerald M."/>
            <person name="Haas B."/>
            <person name="Abouelleil A."/>
            <person name="Alvarado L."/>
            <person name="Arachchi H.M."/>
            <person name="Berlin A."/>
            <person name="Brown A."/>
            <person name="Chapman S.B."/>
            <person name="Chen Z."/>
            <person name="Dunbar C."/>
            <person name="Freedman E."/>
            <person name="Gearin G."/>
            <person name="Goldberg J."/>
            <person name="Griggs A."/>
            <person name="Gujja S."/>
            <person name="Heiman D."/>
            <person name="Howarth C."/>
            <person name="Larson L."/>
            <person name="Lui A."/>
            <person name="MacDonald P.J.P."/>
            <person name="Montmayeur A."/>
            <person name="Murphy C."/>
            <person name="Neiman D."/>
            <person name="Pearson M."/>
            <person name="Priest M."/>
            <person name="Roberts A."/>
            <person name="Saif S."/>
            <person name="Shea T."/>
            <person name="Shenoy N."/>
            <person name="Sisk P."/>
            <person name="Stolte C."/>
            <person name="Sykes S."/>
            <person name="Wortman J."/>
            <person name="Nusbaum C."/>
            <person name="Birren B."/>
        </authorList>
    </citation>
    <scope>NUCLEOTIDE SEQUENCE [LARGE SCALE GENOMIC DNA]</scope>
    <source>
        <strain evidence="1">HDV247</strain>
    </source>
</reference>
<sequence length="124" mass="14220">MTAIAFLYSSCLNVASINSFARQYLDRFRALMAERTQQDGFDTDGNYRVVIALLVVLVSQAGKFPSPFEGIRKMLLKKLATVIVGLPEPYHESINLFISPELRWLREKRSRIEEASAVQWSYCR</sequence>
<name>W9Q1M9_FUSOX</name>
<reference evidence="1" key="2">
    <citation type="submission" date="2012-05" db="EMBL/GenBank/DDBJ databases">
        <title>Annotation of the Genome Sequence of Fusarium oxysporum HDV247.</title>
        <authorList>
            <consortium name="The Broad Institute Genomics Platform"/>
            <person name="Ma L.-J."/>
            <person name="Corby-Kistler H."/>
            <person name="Broz K."/>
            <person name="Gale L.R."/>
            <person name="Jonkers W."/>
            <person name="O'Donnell K."/>
            <person name="Ploetz R."/>
            <person name="Steinberg C."/>
            <person name="Schwartz D.C."/>
            <person name="VanEtten H."/>
            <person name="Zhou S."/>
            <person name="Young S.K."/>
            <person name="Zeng Q."/>
            <person name="Gargeya S."/>
            <person name="Fitzgerald M."/>
            <person name="Abouelleil A."/>
            <person name="Alvarado L."/>
            <person name="Chapman S.B."/>
            <person name="Gainer-Dewar J."/>
            <person name="Goldberg J."/>
            <person name="Griggs A."/>
            <person name="Gujja S."/>
            <person name="Hansen M."/>
            <person name="Howarth C."/>
            <person name="Imamovic A."/>
            <person name="Ireland A."/>
            <person name="Larimer J."/>
            <person name="McCowan C."/>
            <person name="Murphy C."/>
            <person name="Pearson M."/>
            <person name="Poon T.W."/>
            <person name="Priest M."/>
            <person name="Roberts A."/>
            <person name="Saif S."/>
            <person name="Shea T."/>
            <person name="Sykes S."/>
            <person name="Wortman J."/>
            <person name="Nusbaum C."/>
            <person name="Birren B."/>
        </authorList>
    </citation>
    <scope>NUCLEOTIDE SEQUENCE</scope>
    <source>
        <strain evidence="1">HDV247</strain>
    </source>
</reference>
<dbReference type="AlphaFoldDB" id="W9Q1M9"/>
<gene>
    <name evidence="1" type="ORF">FOVG_00040</name>
</gene>
<protein>
    <submittedName>
        <fullName evidence="1">Uncharacterized protein</fullName>
    </submittedName>
</protein>